<comment type="subcellular location">
    <subcellularLocation>
        <location evidence="1">Nucleus envelope</location>
    </subcellularLocation>
</comment>
<dbReference type="Pfam" id="PF04097">
    <property type="entry name" value="Nic96"/>
    <property type="match status" value="1"/>
</dbReference>
<comment type="caution">
    <text evidence="5">The sequence shown here is derived from an EMBL/GenBank/DDBJ whole genome shotgun (WGS) entry which is preliminary data.</text>
</comment>
<feature type="compositionally biased region" description="Polar residues" evidence="4">
    <location>
        <begin position="88"/>
        <end position="101"/>
    </location>
</feature>
<evidence type="ECO:0000313" key="5">
    <source>
        <dbReference type="EMBL" id="CAI6340580.1"/>
    </source>
</evidence>
<dbReference type="GO" id="GO:0017056">
    <property type="term" value="F:structural constituent of nuclear pore"/>
    <property type="evidence" value="ECO:0007669"/>
    <property type="project" value="InterPro"/>
</dbReference>
<dbReference type="EMBL" id="CAOQHR010000010">
    <property type="protein sequence ID" value="CAI6340580.1"/>
    <property type="molecule type" value="Genomic_DNA"/>
</dbReference>
<comment type="similarity">
    <text evidence="2">Belongs to the nucleoporin interacting component (NIC) family.</text>
</comment>
<feature type="compositionally biased region" description="Polar residues" evidence="4">
    <location>
        <begin position="157"/>
        <end position="203"/>
    </location>
</feature>
<accession>A0A9W4XTZ0</accession>
<feature type="compositionally biased region" description="Polar residues" evidence="4">
    <location>
        <begin position="431"/>
        <end position="440"/>
    </location>
</feature>
<name>A0A9W4XTZ0_9PLEO</name>
<feature type="region of interest" description="Disordered" evidence="4">
    <location>
        <begin position="366"/>
        <end position="448"/>
    </location>
</feature>
<feature type="region of interest" description="Disordered" evidence="4">
    <location>
        <begin position="1"/>
        <end position="204"/>
    </location>
</feature>
<dbReference type="InterPro" id="IPR007231">
    <property type="entry name" value="Nucleoporin_int_Nup93/Nic96"/>
</dbReference>
<dbReference type="Proteomes" id="UP001152607">
    <property type="component" value="Unassembled WGS sequence"/>
</dbReference>
<dbReference type="OrthoDB" id="203824at2759"/>
<feature type="compositionally biased region" description="Low complexity" evidence="4">
    <location>
        <begin position="10"/>
        <end position="50"/>
    </location>
</feature>
<evidence type="ECO:0000256" key="3">
    <source>
        <dbReference type="ARBA" id="ARBA00023242"/>
    </source>
</evidence>
<keyword evidence="6" id="KW-1185">Reference proteome</keyword>
<dbReference type="GO" id="GO:0016973">
    <property type="term" value="P:poly(A)+ mRNA export from nucleus"/>
    <property type="evidence" value="ECO:0007669"/>
    <property type="project" value="TreeGrafter"/>
</dbReference>
<protein>
    <recommendedName>
        <fullName evidence="7">Nuclear pore protein</fullName>
    </recommendedName>
</protein>
<organism evidence="5 6">
    <name type="scientific">Periconia digitata</name>
    <dbReference type="NCBI Taxonomy" id="1303443"/>
    <lineage>
        <taxon>Eukaryota</taxon>
        <taxon>Fungi</taxon>
        <taxon>Dikarya</taxon>
        <taxon>Ascomycota</taxon>
        <taxon>Pezizomycotina</taxon>
        <taxon>Dothideomycetes</taxon>
        <taxon>Pleosporomycetidae</taxon>
        <taxon>Pleosporales</taxon>
        <taxon>Massarineae</taxon>
        <taxon>Periconiaceae</taxon>
        <taxon>Periconia</taxon>
    </lineage>
</organism>
<evidence type="ECO:0000256" key="2">
    <source>
        <dbReference type="ARBA" id="ARBA00010186"/>
    </source>
</evidence>
<gene>
    <name evidence="5" type="ORF">PDIGIT_LOCUS13760</name>
</gene>
<sequence length="1175" mass="126914">MSLFGGGFGNNNPASSAPSSSGAPAFKPLFGGNTTTTTSSGSTPSLFSNLGGAQAAGEASKPAASLFGGASGTTPAATTKPGGLFSNLGGTPASTSQGTSQPPASGGLGGGSLFGGASAAAPASTAAPGPSLGGATSQAQPASSGFGGLFSKPAGQQAPQSTSTTNPLLNTQQSAGSGQPSLFGTSQAAPQTGGPLSQSNAGTGRSAHFDHLLERGRKRNAGENGLSSFDELPALQLGLGDIARKVRNLGTGGPSADQAQDRAAHYLLSASGVKTGTTLRDLNQFSTQAGFNATGAATSFLDTDVDSYLSNLHSQSTLALIQEGLEQSKRDFDTFLEDNVQIEWDKQRQKIYEHFGLGRQSEEMAASQSTFGASTARGAFGRSARKGKSMGSKGASVNGASFAASHGPPPVIGSVMSPYGQRNGHSESQDKSTFAGQNGPSDRHTRDKQERFMETIKRLNETRLRETHFPILHEFAQVEKAAHGENSDWFVDAYQALASITGENMESLDNSGYGQPKERSFQTDYLDEQPNSVRSVNNRKRILDGSRKYLEKKFMASVNEVLEKNAQEARPGGAPSNVNKIKGFVRAKVAHKELGVDIDYLNTIGEYGPNGETTTVEFPWVTVFYLLRAGLVQDVVEYGQEKKSFFNNTDRNFLPAVTYYANDPDRRLSPELQQRIGNAHAQRVRIGPTNDPFRLACYKILGRCELSSRNLSHIKENMEDWIWLQFNLAREGNRAEENAGEIFGLDEIRSTTTGIGQRHFMNDDTESGSGYGVYFYLATLAGMFEQAVNFLYKHNYISAVHFSIALDYYGFLRVSDWRTAGAEILTYTTKQLPQLNFGRVVGYYTGDFRAARPDAAAEYLVLICLNADLPGDAGKQQAELCHEALRELVLETREFSTLLGDVRSNGQSTPGLIQERAPLIKLTGEDALINQIIREAAKVADDNGRVNDAVLLNHLAGEYDSVMSILNHALSEALSVELGQEPLRLEPLRPRVATVEQRAPELSSSSLSMLATDDPVDLAEKVITLYNAQQTWWRKIQRDNRDTAGVLFQLNKIKKIIEAGRYMEALDQIENIGLLPLQARGNLSDIRSSANNFSQYRPEIARNIGNVLLWCIGCCSRHREVLLSGTYEDPTRRNLADQLLQKAKDLMVFAGLIRYKLPPRVFETLAREGGSVGAY</sequence>
<evidence type="ECO:0008006" key="7">
    <source>
        <dbReference type="Google" id="ProtNLM"/>
    </source>
</evidence>
<dbReference type="PANTHER" id="PTHR11225:SF4">
    <property type="entry name" value="NUCLEAR PORE COMPLEX PROTEIN NUP93"/>
    <property type="match status" value="1"/>
</dbReference>
<dbReference type="GO" id="GO:0006606">
    <property type="term" value="P:protein import into nucleus"/>
    <property type="evidence" value="ECO:0007669"/>
    <property type="project" value="TreeGrafter"/>
</dbReference>
<evidence type="ECO:0000313" key="6">
    <source>
        <dbReference type="Proteomes" id="UP001152607"/>
    </source>
</evidence>
<dbReference type="PANTHER" id="PTHR11225">
    <property type="entry name" value="NUCLEAR PORE COMPLEX PROTEIN NUP93 NUCLEOPORIN NUP93 DEAD EYE PROTEIN"/>
    <property type="match status" value="1"/>
</dbReference>
<proteinExistence type="inferred from homology"/>
<reference evidence="5" key="1">
    <citation type="submission" date="2023-01" db="EMBL/GenBank/DDBJ databases">
        <authorList>
            <person name="Van Ghelder C."/>
            <person name="Rancurel C."/>
        </authorList>
    </citation>
    <scope>NUCLEOTIDE SEQUENCE</scope>
    <source>
        <strain evidence="5">CNCM I-4278</strain>
    </source>
</reference>
<keyword evidence="3" id="KW-0539">Nucleus</keyword>
<evidence type="ECO:0000256" key="1">
    <source>
        <dbReference type="ARBA" id="ARBA00004259"/>
    </source>
</evidence>
<dbReference type="AlphaFoldDB" id="A0A9W4XTZ0"/>
<feature type="compositionally biased region" description="Low complexity" evidence="4">
    <location>
        <begin position="115"/>
        <end position="135"/>
    </location>
</feature>
<dbReference type="GO" id="GO:0005643">
    <property type="term" value="C:nuclear pore"/>
    <property type="evidence" value="ECO:0007669"/>
    <property type="project" value="InterPro"/>
</dbReference>
<feature type="compositionally biased region" description="Low complexity" evidence="4">
    <location>
        <begin position="72"/>
        <end position="83"/>
    </location>
</feature>
<evidence type="ECO:0000256" key="4">
    <source>
        <dbReference type="SAM" id="MobiDB-lite"/>
    </source>
</evidence>